<protein>
    <submittedName>
        <fullName evidence="2">Uncharacterized protein</fullName>
    </submittedName>
</protein>
<feature type="region of interest" description="Disordered" evidence="1">
    <location>
        <begin position="117"/>
        <end position="164"/>
    </location>
</feature>
<feature type="compositionally biased region" description="Low complexity" evidence="1">
    <location>
        <begin position="133"/>
        <end position="156"/>
    </location>
</feature>
<dbReference type="EMBL" id="OV121135">
    <property type="protein sequence ID" value="CAH0555547.1"/>
    <property type="molecule type" value="Genomic_DNA"/>
</dbReference>
<sequence length="281" mass="31330">MADDFEDELWGISENQDFKGFEPPPPPTISAWKAKMSKNNNGSIFDTVIDDNIVISGRGRGKPHFIIKPGDDHINNDYDYQEDEEIRRKIRETSGIGYSNSLIEEIHRNEVARLEIESPSSTSVDDTLRLRPSSAKTSRSSSPYCSTSCSISSVESSPRKTLNNGDVITSSGPIKNIKSYSALLNNLDDCGTSRPPPLSQMLKNGKLNHIKTSCDIGKENSGQIKKHSWGTRKRPVPPTIPKLTPSHNNSEYSAMKDVWDVKSQKKVETINIESHMEFPPL</sequence>
<organism evidence="2 3">
    <name type="scientific">Brassicogethes aeneus</name>
    <name type="common">Rape pollen beetle</name>
    <name type="synonym">Meligethes aeneus</name>
    <dbReference type="NCBI Taxonomy" id="1431903"/>
    <lineage>
        <taxon>Eukaryota</taxon>
        <taxon>Metazoa</taxon>
        <taxon>Ecdysozoa</taxon>
        <taxon>Arthropoda</taxon>
        <taxon>Hexapoda</taxon>
        <taxon>Insecta</taxon>
        <taxon>Pterygota</taxon>
        <taxon>Neoptera</taxon>
        <taxon>Endopterygota</taxon>
        <taxon>Coleoptera</taxon>
        <taxon>Polyphaga</taxon>
        <taxon>Cucujiformia</taxon>
        <taxon>Nitidulidae</taxon>
        <taxon>Meligethinae</taxon>
        <taxon>Brassicogethes</taxon>
    </lineage>
</organism>
<name>A0A9P0B5S2_BRAAE</name>
<dbReference type="AlphaFoldDB" id="A0A9P0B5S2"/>
<keyword evidence="3" id="KW-1185">Reference proteome</keyword>
<evidence type="ECO:0000313" key="2">
    <source>
        <dbReference type="EMBL" id="CAH0555547.1"/>
    </source>
</evidence>
<accession>A0A9P0B5S2</accession>
<feature type="compositionally biased region" description="Basic residues" evidence="1">
    <location>
        <begin position="224"/>
        <end position="235"/>
    </location>
</feature>
<reference evidence="2" key="1">
    <citation type="submission" date="2021-12" db="EMBL/GenBank/DDBJ databases">
        <authorList>
            <person name="King R."/>
        </authorList>
    </citation>
    <scope>NUCLEOTIDE SEQUENCE</scope>
</reference>
<evidence type="ECO:0000256" key="1">
    <source>
        <dbReference type="SAM" id="MobiDB-lite"/>
    </source>
</evidence>
<dbReference type="Proteomes" id="UP001154078">
    <property type="component" value="Chromosome 4"/>
</dbReference>
<proteinExistence type="predicted"/>
<feature type="region of interest" description="Disordered" evidence="1">
    <location>
        <begin position="221"/>
        <end position="251"/>
    </location>
</feature>
<dbReference type="OrthoDB" id="6747088at2759"/>
<evidence type="ECO:0000313" key="3">
    <source>
        <dbReference type="Proteomes" id="UP001154078"/>
    </source>
</evidence>
<gene>
    <name evidence="2" type="ORF">MELIAE_LOCUS6893</name>
</gene>